<reference evidence="14" key="1">
    <citation type="submission" date="2021-02" db="EMBL/GenBank/DDBJ databases">
        <authorList>
            <person name="Dougan E. K."/>
            <person name="Rhodes N."/>
            <person name="Thang M."/>
            <person name="Chan C."/>
        </authorList>
    </citation>
    <scope>NUCLEOTIDE SEQUENCE</scope>
</reference>
<sequence>VELKIDWDCFSTSMTQPELAKDVRDGEDKLPIESSLKLLRRQGEMAFYVRYREERRTNNYKRRRTRTWDWRDKADQAVKNILNHKTWAYFAFVITVTESVLRPDDKKRTDSTTQLQVKLKDTRAKCDLKVYYCIRSVKPLSINELEMTKAPEKFEVFQETLDTEGGDGAMNSAGDTSAMQTQNTGLGMGMSAADLTMKSTNLGDVRSTMSFGGTMDLSKTLASGKSMGDTIGQTSKSQVAPAKSGKVKIDKNANPFDAAVFEKAQLENFMAIMLPYAAHSGHVHGLPELPVEFLQIVRLWPKVFRMLITGSSCLEESSSPHHGQQPSFNSTAMDVDYGEEEEQGAKPVGRKVKGRGGEDDGRYGGKSGQFESLPDDDGTGPARSIEGWVVIVSGVHEEAQEDDVFESFSEFGEIKNLHLNLDRRTGFVKGYAFIEYEAKAEAETAIKGMDGQALLDQKLSVSWAFGKPKAGRRRK</sequence>
<dbReference type="Proteomes" id="UP000626109">
    <property type="component" value="Unassembled WGS sequence"/>
</dbReference>
<comment type="caution">
    <text evidence="14">The sequence shown here is derived from an EMBL/GenBank/DDBJ whole genome shotgun (WGS) entry which is preliminary data.</text>
</comment>
<name>A0A813K5Y5_POLGL</name>
<keyword evidence="3" id="KW-0813">Transport</keyword>
<keyword evidence="9" id="KW-0539">Nucleus</keyword>
<dbReference type="PRINTS" id="PR01738">
    <property type="entry name" value="RNABINDINGM8"/>
</dbReference>
<evidence type="ECO:0000256" key="12">
    <source>
        <dbReference type="SAM" id="MobiDB-lite"/>
    </source>
</evidence>
<evidence type="ECO:0000256" key="8">
    <source>
        <dbReference type="ARBA" id="ARBA00023187"/>
    </source>
</evidence>
<evidence type="ECO:0000313" key="15">
    <source>
        <dbReference type="Proteomes" id="UP000626109"/>
    </source>
</evidence>
<dbReference type="SUPFAM" id="SSF54928">
    <property type="entry name" value="RNA-binding domain, RBD"/>
    <property type="match status" value="1"/>
</dbReference>
<dbReference type="GO" id="GO:0005634">
    <property type="term" value="C:nucleus"/>
    <property type="evidence" value="ECO:0007669"/>
    <property type="project" value="UniProtKB-SubCell"/>
</dbReference>
<feature type="domain" description="RRM" evidence="13">
    <location>
        <begin position="388"/>
        <end position="466"/>
    </location>
</feature>
<dbReference type="GO" id="GO:0006417">
    <property type="term" value="P:regulation of translation"/>
    <property type="evidence" value="ECO:0007669"/>
    <property type="project" value="UniProtKB-KW"/>
</dbReference>
<dbReference type="Pfam" id="PF00076">
    <property type="entry name" value="RRM_1"/>
    <property type="match status" value="1"/>
</dbReference>
<keyword evidence="7 11" id="KW-0694">RNA-binding</keyword>
<dbReference type="InterPro" id="IPR000504">
    <property type="entry name" value="RRM_dom"/>
</dbReference>
<dbReference type="Gene3D" id="3.30.70.330">
    <property type="match status" value="1"/>
</dbReference>
<keyword evidence="4" id="KW-0963">Cytoplasm</keyword>
<dbReference type="InterPro" id="IPR008111">
    <property type="entry name" value="RNA-bd_8"/>
</dbReference>
<evidence type="ECO:0000313" key="14">
    <source>
        <dbReference type="EMBL" id="CAE8694898.1"/>
    </source>
</evidence>
<evidence type="ECO:0000259" key="13">
    <source>
        <dbReference type="PROSITE" id="PS50102"/>
    </source>
</evidence>
<dbReference type="InterPro" id="IPR012677">
    <property type="entry name" value="Nucleotide-bd_a/b_plait_sf"/>
</dbReference>
<dbReference type="GO" id="GO:0006397">
    <property type="term" value="P:mRNA processing"/>
    <property type="evidence" value="ECO:0007669"/>
    <property type="project" value="UniProtKB-KW"/>
</dbReference>
<evidence type="ECO:0000256" key="4">
    <source>
        <dbReference type="ARBA" id="ARBA00022490"/>
    </source>
</evidence>
<dbReference type="AlphaFoldDB" id="A0A813K5Y5"/>
<keyword evidence="5" id="KW-0507">mRNA processing</keyword>
<dbReference type="SMART" id="SM00360">
    <property type="entry name" value="RRM"/>
    <property type="match status" value="1"/>
</dbReference>
<organism evidence="14 15">
    <name type="scientific">Polarella glacialis</name>
    <name type="common">Dinoflagellate</name>
    <dbReference type="NCBI Taxonomy" id="89957"/>
    <lineage>
        <taxon>Eukaryota</taxon>
        <taxon>Sar</taxon>
        <taxon>Alveolata</taxon>
        <taxon>Dinophyceae</taxon>
        <taxon>Suessiales</taxon>
        <taxon>Suessiaceae</taxon>
        <taxon>Polarella</taxon>
    </lineage>
</organism>
<dbReference type="PROSITE" id="PS50102">
    <property type="entry name" value="RRM"/>
    <property type="match status" value="1"/>
</dbReference>
<dbReference type="GO" id="GO:0008380">
    <property type="term" value="P:RNA splicing"/>
    <property type="evidence" value="ECO:0007669"/>
    <property type="project" value="UniProtKB-KW"/>
</dbReference>
<dbReference type="GO" id="GO:0003729">
    <property type="term" value="F:mRNA binding"/>
    <property type="evidence" value="ECO:0007669"/>
    <property type="project" value="InterPro"/>
</dbReference>
<evidence type="ECO:0000256" key="5">
    <source>
        <dbReference type="ARBA" id="ARBA00022664"/>
    </source>
</evidence>
<evidence type="ECO:0000256" key="2">
    <source>
        <dbReference type="ARBA" id="ARBA00004496"/>
    </source>
</evidence>
<dbReference type="FunFam" id="3.30.70.330:FF:000525">
    <property type="entry name" value="RNA-binding protein 8A"/>
    <property type="match status" value="1"/>
</dbReference>
<protein>
    <recommendedName>
        <fullName evidence="10">RNA-binding protein 8A</fullName>
    </recommendedName>
</protein>
<dbReference type="EMBL" id="CAJNNW010028154">
    <property type="protein sequence ID" value="CAE8694898.1"/>
    <property type="molecule type" value="Genomic_DNA"/>
</dbReference>
<evidence type="ECO:0000256" key="3">
    <source>
        <dbReference type="ARBA" id="ARBA00022448"/>
    </source>
</evidence>
<evidence type="ECO:0000256" key="11">
    <source>
        <dbReference type="PROSITE-ProRule" id="PRU00176"/>
    </source>
</evidence>
<keyword evidence="6" id="KW-0810">Translation regulation</keyword>
<feature type="non-terminal residue" evidence="14">
    <location>
        <position position="475"/>
    </location>
</feature>
<evidence type="ECO:0000256" key="9">
    <source>
        <dbReference type="ARBA" id="ARBA00023242"/>
    </source>
</evidence>
<dbReference type="PANTHER" id="PTHR45894">
    <property type="entry name" value="RNA-BINDING PROTEIN 8A"/>
    <property type="match status" value="1"/>
</dbReference>
<evidence type="ECO:0000256" key="7">
    <source>
        <dbReference type="ARBA" id="ARBA00022884"/>
    </source>
</evidence>
<evidence type="ECO:0000256" key="1">
    <source>
        <dbReference type="ARBA" id="ARBA00004123"/>
    </source>
</evidence>
<dbReference type="InterPro" id="IPR033744">
    <property type="entry name" value="RRM_RBM8"/>
</dbReference>
<dbReference type="InterPro" id="IPR035979">
    <property type="entry name" value="RBD_domain_sf"/>
</dbReference>
<keyword evidence="8" id="KW-0508">mRNA splicing</keyword>
<evidence type="ECO:0000256" key="10">
    <source>
        <dbReference type="ARBA" id="ARBA00077711"/>
    </source>
</evidence>
<dbReference type="CDD" id="cd12324">
    <property type="entry name" value="RRM_RBM8"/>
    <property type="match status" value="1"/>
</dbReference>
<comment type="subcellular location">
    <subcellularLocation>
        <location evidence="2">Cytoplasm</location>
    </subcellularLocation>
    <subcellularLocation>
        <location evidence="1">Nucleus</location>
    </subcellularLocation>
</comment>
<feature type="region of interest" description="Disordered" evidence="12">
    <location>
        <begin position="337"/>
        <end position="380"/>
    </location>
</feature>
<dbReference type="GO" id="GO:0005737">
    <property type="term" value="C:cytoplasm"/>
    <property type="evidence" value="ECO:0007669"/>
    <property type="project" value="UniProtKB-SubCell"/>
</dbReference>
<gene>
    <name evidence="14" type="ORF">PGLA2088_LOCUS29074</name>
</gene>
<accession>A0A813K5Y5</accession>
<proteinExistence type="predicted"/>
<evidence type="ECO:0000256" key="6">
    <source>
        <dbReference type="ARBA" id="ARBA00022845"/>
    </source>
</evidence>